<dbReference type="InterPro" id="IPR036640">
    <property type="entry name" value="ABC1_TM_sf"/>
</dbReference>
<feature type="domain" description="ABC transmembrane type-1" evidence="10">
    <location>
        <begin position="37"/>
        <end position="320"/>
    </location>
</feature>
<dbReference type="InterPro" id="IPR027417">
    <property type="entry name" value="P-loop_NTPase"/>
</dbReference>
<dbReference type="InterPro" id="IPR011527">
    <property type="entry name" value="ABC1_TM_dom"/>
</dbReference>
<evidence type="ECO:0000256" key="7">
    <source>
        <dbReference type="ARBA" id="ARBA00023136"/>
    </source>
</evidence>
<keyword evidence="5" id="KW-0067">ATP-binding</keyword>
<evidence type="ECO:0000256" key="2">
    <source>
        <dbReference type="ARBA" id="ARBA00022448"/>
    </source>
</evidence>
<dbReference type="SMART" id="SM00382">
    <property type="entry name" value="AAA"/>
    <property type="match status" value="1"/>
</dbReference>
<evidence type="ECO:0000256" key="6">
    <source>
        <dbReference type="ARBA" id="ARBA00022989"/>
    </source>
</evidence>
<dbReference type="InterPro" id="IPR003593">
    <property type="entry name" value="AAA+_ATPase"/>
</dbReference>
<dbReference type="EMBL" id="MN079083">
    <property type="protein sequence ID" value="QEA04398.1"/>
    <property type="molecule type" value="Genomic_DNA"/>
</dbReference>
<dbReference type="Pfam" id="PF00664">
    <property type="entry name" value="ABC_membrane"/>
    <property type="match status" value="1"/>
</dbReference>
<feature type="transmembrane region" description="Helical" evidence="8">
    <location>
        <begin position="269"/>
        <end position="291"/>
    </location>
</feature>
<keyword evidence="2" id="KW-0813">Transport</keyword>
<dbReference type="PROSITE" id="PS50893">
    <property type="entry name" value="ABC_TRANSPORTER_2"/>
    <property type="match status" value="1"/>
</dbReference>
<dbReference type="Gene3D" id="1.20.1560.10">
    <property type="entry name" value="ABC transporter type 1, transmembrane domain"/>
    <property type="match status" value="1"/>
</dbReference>
<feature type="transmembrane region" description="Helical" evidence="8">
    <location>
        <begin position="179"/>
        <end position="198"/>
    </location>
</feature>
<gene>
    <name evidence="11" type="primary">atm1</name>
    <name evidence="11" type="ORF">KBTEX_00706</name>
</gene>
<name>A0A5B8R8W9_9ZZZZ</name>
<dbReference type="FunFam" id="3.40.50.300:FF:000186">
    <property type="entry name" value="ATP-binding cassette sub-family B member 7, mitochondrial"/>
    <property type="match status" value="1"/>
</dbReference>
<evidence type="ECO:0000256" key="1">
    <source>
        <dbReference type="ARBA" id="ARBA00004225"/>
    </source>
</evidence>
<proteinExistence type="predicted"/>
<dbReference type="GO" id="GO:0016887">
    <property type="term" value="F:ATP hydrolysis activity"/>
    <property type="evidence" value="ECO:0007669"/>
    <property type="project" value="InterPro"/>
</dbReference>
<feature type="transmembrane region" description="Helical" evidence="8">
    <location>
        <begin position="69"/>
        <end position="88"/>
    </location>
</feature>
<protein>
    <submittedName>
        <fullName evidence="11">ATM1-type heavy metal exporter</fullName>
    </submittedName>
</protein>
<dbReference type="PANTHER" id="PTHR24221">
    <property type="entry name" value="ATP-BINDING CASSETTE SUB-FAMILY B"/>
    <property type="match status" value="1"/>
</dbReference>
<dbReference type="PROSITE" id="PS50929">
    <property type="entry name" value="ABC_TM1F"/>
    <property type="match status" value="1"/>
</dbReference>
<dbReference type="InterPro" id="IPR003439">
    <property type="entry name" value="ABC_transporter-like_ATP-bd"/>
</dbReference>
<organism evidence="11">
    <name type="scientific">uncultured organism</name>
    <dbReference type="NCBI Taxonomy" id="155900"/>
    <lineage>
        <taxon>unclassified sequences</taxon>
        <taxon>environmental samples</taxon>
    </lineage>
</organism>
<keyword evidence="7 8" id="KW-0472">Membrane</keyword>
<dbReference type="GO" id="GO:0140359">
    <property type="term" value="F:ABC-type transporter activity"/>
    <property type="evidence" value="ECO:0007669"/>
    <property type="project" value="InterPro"/>
</dbReference>
<dbReference type="CDD" id="cd18582">
    <property type="entry name" value="ABC_6TM_ATM1_ABCB7"/>
    <property type="match status" value="1"/>
</dbReference>
<dbReference type="GO" id="GO:0005524">
    <property type="term" value="F:ATP binding"/>
    <property type="evidence" value="ECO:0007669"/>
    <property type="project" value="UniProtKB-KW"/>
</dbReference>
<accession>A0A5B8R8W9</accession>
<evidence type="ECO:0000256" key="3">
    <source>
        <dbReference type="ARBA" id="ARBA00022692"/>
    </source>
</evidence>
<sequence>MRPVWHHPRTESPSGRTDAGNLWRMLGYLRPWRGRVALALAALIGAKLAVVGVPLLLKRVVDALDTGGSAMFVTALGLLGAYGALRLANSGFSELRDALFARVRYAAMHRLSTTVLRHLHELSLGYHLERRTGAVSRDLARGTRSVSSILNYLVLNLVPTLAETLLVVGILIWHYSWTFSATTAAAIAVYIAFTLSVTEWRMSHRHRMNALESRANDRAVDSLLNYETVKYFNNEPHELRAYDRTLDEWTDAAVRTQVSMGVLNFGQGAIIAVAVTAIMVQAALGVSAGAMSLGDLVMVNGLLLQLFMPLNVLGSIYRAMKYALADMDLVFRLLDTPAGVTDRPDAQPLMVREGCVRFEGVAFGYRPERRVVEDIDFTIGPGRKVAVVGPSGAGKSTLARLLFRFWDPDEGRITIDGQDLRECTQDSVRTAIGIVPQDTVLFNDTIAYNIGYGAPAAGRAEIERAARLADIHDFIVTLPDGYDTVVGERGLKLSGGEKQRVAIARVILKQPPILVFDEATSSLDSRSEGAILGALDEVARGVTTLVIAHRLSTVADADEILVMEHGRIRERGSHAALLARDGLYAHLWRLQQAESEAETGEATAAR</sequence>
<keyword evidence="6 8" id="KW-1133">Transmembrane helix</keyword>
<feature type="transmembrane region" description="Helical" evidence="8">
    <location>
        <begin position="149"/>
        <end position="173"/>
    </location>
</feature>
<evidence type="ECO:0000256" key="5">
    <source>
        <dbReference type="ARBA" id="ARBA00022840"/>
    </source>
</evidence>
<evidence type="ECO:0000256" key="8">
    <source>
        <dbReference type="SAM" id="Phobius"/>
    </source>
</evidence>
<dbReference type="Pfam" id="PF00005">
    <property type="entry name" value="ABC_tran"/>
    <property type="match status" value="1"/>
</dbReference>
<dbReference type="PROSITE" id="PS00211">
    <property type="entry name" value="ABC_TRANSPORTER_1"/>
    <property type="match status" value="1"/>
</dbReference>
<dbReference type="AlphaFoldDB" id="A0A5B8R8W9"/>
<dbReference type="PANTHER" id="PTHR24221:SF402">
    <property type="entry name" value="IRON-SULFUR CLUSTERS TRANSPORTER ABCB7, MITOCHONDRIAL"/>
    <property type="match status" value="1"/>
</dbReference>
<evidence type="ECO:0000313" key="11">
    <source>
        <dbReference type="EMBL" id="QEA04398.1"/>
    </source>
</evidence>
<keyword evidence="3 8" id="KW-0812">Transmembrane</keyword>
<feature type="transmembrane region" description="Helical" evidence="8">
    <location>
        <begin position="36"/>
        <end position="57"/>
    </location>
</feature>
<feature type="transmembrane region" description="Helical" evidence="8">
    <location>
        <begin position="297"/>
        <end position="317"/>
    </location>
</feature>
<dbReference type="InterPro" id="IPR039421">
    <property type="entry name" value="Type_1_exporter"/>
</dbReference>
<feature type="domain" description="ABC transporter" evidence="9">
    <location>
        <begin position="356"/>
        <end position="590"/>
    </location>
</feature>
<comment type="subcellular location">
    <subcellularLocation>
        <location evidence="1">Mitochondrion membrane</location>
        <topology evidence="1">Multi-pass membrane protein</topology>
    </subcellularLocation>
</comment>
<dbReference type="GO" id="GO:0016020">
    <property type="term" value="C:membrane"/>
    <property type="evidence" value="ECO:0007669"/>
    <property type="project" value="InterPro"/>
</dbReference>
<keyword evidence="4" id="KW-0547">Nucleotide-binding</keyword>
<dbReference type="Gene3D" id="3.40.50.300">
    <property type="entry name" value="P-loop containing nucleotide triphosphate hydrolases"/>
    <property type="match status" value="1"/>
</dbReference>
<evidence type="ECO:0000259" key="10">
    <source>
        <dbReference type="PROSITE" id="PS50929"/>
    </source>
</evidence>
<dbReference type="InterPro" id="IPR017871">
    <property type="entry name" value="ABC_transporter-like_CS"/>
</dbReference>
<dbReference type="SUPFAM" id="SSF52540">
    <property type="entry name" value="P-loop containing nucleoside triphosphate hydrolases"/>
    <property type="match status" value="1"/>
</dbReference>
<reference evidence="11" key="1">
    <citation type="submission" date="2019-06" db="EMBL/GenBank/DDBJ databases">
        <authorList>
            <person name="Murdoch R.W."/>
            <person name="Fathepure B."/>
        </authorList>
    </citation>
    <scope>NUCLEOTIDE SEQUENCE</scope>
</reference>
<evidence type="ECO:0000259" key="9">
    <source>
        <dbReference type="PROSITE" id="PS50893"/>
    </source>
</evidence>
<evidence type="ECO:0000256" key="4">
    <source>
        <dbReference type="ARBA" id="ARBA00022741"/>
    </source>
</evidence>
<dbReference type="SUPFAM" id="SSF90123">
    <property type="entry name" value="ABC transporter transmembrane region"/>
    <property type="match status" value="1"/>
</dbReference>